<name>A0AAN5D3F4_9BILA</name>
<reference evidence="2" key="1">
    <citation type="submission" date="2022-10" db="EMBL/GenBank/DDBJ databases">
        <title>Genome assembly of Pristionchus species.</title>
        <authorList>
            <person name="Yoshida K."/>
            <person name="Sommer R.J."/>
        </authorList>
    </citation>
    <scope>NUCLEOTIDE SEQUENCE [LARGE SCALE GENOMIC DNA]</scope>
    <source>
        <strain evidence="2">RS5460</strain>
    </source>
</reference>
<dbReference type="EMBL" id="BTRK01000005">
    <property type="protein sequence ID" value="GMR56106.1"/>
    <property type="molecule type" value="Genomic_DNA"/>
</dbReference>
<protein>
    <submittedName>
        <fullName evidence="1">Uncharacterized protein</fullName>
    </submittedName>
</protein>
<keyword evidence="2" id="KW-1185">Reference proteome</keyword>
<sequence>SVLQSQQHDLLHQREPSALVILLGRPHLIAGAVVHVVLGARTHLSRQEAPRACRRCRRRCDL</sequence>
<comment type="caution">
    <text evidence="1">The sequence shown here is derived from an EMBL/GenBank/DDBJ whole genome shotgun (WGS) entry which is preliminary data.</text>
</comment>
<gene>
    <name evidence="1" type="ORF">PMAYCL1PPCAC_26301</name>
</gene>
<evidence type="ECO:0000313" key="1">
    <source>
        <dbReference type="EMBL" id="GMR56106.1"/>
    </source>
</evidence>
<feature type="non-terminal residue" evidence="1">
    <location>
        <position position="62"/>
    </location>
</feature>
<accession>A0AAN5D3F4</accession>
<proteinExistence type="predicted"/>
<evidence type="ECO:0000313" key="2">
    <source>
        <dbReference type="Proteomes" id="UP001328107"/>
    </source>
</evidence>
<organism evidence="1 2">
    <name type="scientific">Pristionchus mayeri</name>
    <dbReference type="NCBI Taxonomy" id="1317129"/>
    <lineage>
        <taxon>Eukaryota</taxon>
        <taxon>Metazoa</taxon>
        <taxon>Ecdysozoa</taxon>
        <taxon>Nematoda</taxon>
        <taxon>Chromadorea</taxon>
        <taxon>Rhabditida</taxon>
        <taxon>Rhabditina</taxon>
        <taxon>Diplogasteromorpha</taxon>
        <taxon>Diplogasteroidea</taxon>
        <taxon>Neodiplogasteridae</taxon>
        <taxon>Pristionchus</taxon>
    </lineage>
</organism>
<dbReference type="Proteomes" id="UP001328107">
    <property type="component" value="Unassembled WGS sequence"/>
</dbReference>
<feature type="non-terminal residue" evidence="1">
    <location>
        <position position="1"/>
    </location>
</feature>
<dbReference type="AlphaFoldDB" id="A0AAN5D3F4"/>